<keyword evidence="2" id="KW-0456">Lyase</keyword>
<proteinExistence type="predicted"/>
<dbReference type="InterPro" id="IPR029068">
    <property type="entry name" value="Glyas_Bleomycin-R_OHBP_Dase"/>
</dbReference>
<organism evidence="2 3">
    <name type="scientific">Pedobacter cryoconitis</name>
    <dbReference type="NCBI Taxonomy" id="188932"/>
    <lineage>
        <taxon>Bacteria</taxon>
        <taxon>Pseudomonadati</taxon>
        <taxon>Bacteroidota</taxon>
        <taxon>Sphingobacteriia</taxon>
        <taxon>Sphingobacteriales</taxon>
        <taxon>Sphingobacteriaceae</taxon>
        <taxon>Pedobacter</taxon>
    </lineage>
</organism>
<accession>A0A7X0MM75</accession>
<dbReference type="AlphaFoldDB" id="A0A7X0MM75"/>
<reference evidence="2 3" key="1">
    <citation type="submission" date="2020-08" db="EMBL/GenBank/DDBJ databases">
        <title>Genomic Encyclopedia of Type Strains, Phase IV (KMG-V): Genome sequencing to study the core and pangenomes of soil and plant-associated prokaryotes.</title>
        <authorList>
            <person name="Whitman W."/>
        </authorList>
    </citation>
    <scope>NUCLEOTIDE SEQUENCE [LARGE SCALE GENOMIC DNA]</scope>
    <source>
        <strain evidence="2 3">M2T3</strain>
    </source>
</reference>
<dbReference type="InterPro" id="IPR004360">
    <property type="entry name" value="Glyas_Fos-R_dOase_dom"/>
</dbReference>
<dbReference type="InterPro" id="IPR037523">
    <property type="entry name" value="VOC_core"/>
</dbReference>
<dbReference type="EMBL" id="JACHCC010000012">
    <property type="protein sequence ID" value="MBB6502173.1"/>
    <property type="molecule type" value="Genomic_DNA"/>
</dbReference>
<sequence>MTTPKNDIGVLGLHHIAIRAQDFEQTVDFYTRVLDYSVAHTWSLPSFNLKQAAMLKSADGLSFIEIYDREADIPAQGRQKQKGEEFVQTALLHICLTVKDSRLAYEMAIAGGATSCHEPMTLHLGDPAITVYNSLVYSPNGEVIEFLERAAF</sequence>
<dbReference type="GO" id="GO:0016829">
    <property type="term" value="F:lyase activity"/>
    <property type="evidence" value="ECO:0007669"/>
    <property type="project" value="UniProtKB-KW"/>
</dbReference>
<dbReference type="RefSeq" id="WP_221450984.1">
    <property type="nucleotide sequence ID" value="NZ_JACHCC010000012.1"/>
</dbReference>
<comment type="caution">
    <text evidence="2">The sequence shown here is derived from an EMBL/GenBank/DDBJ whole genome shotgun (WGS) entry which is preliminary data.</text>
</comment>
<dbReference type="Proteomes" id="UP000521017">
    <property type="component" value="Unassembled WGS sequence"/>
</dbReference>
<dbReference type="Pfam" id="PF00903">
    <property type="entry name" value="Glyoxalase"/>
    <property type="match status" value="1"/>
</dbReference>
<evidence type="ECO:0000313" key="2">
    <source>
        <dbReference type="EMBL" id="MBB6502173.1"/>
    </source>
</evidence>
<keyword evidence="2" id="KW-0560">Oxidoreductase</keyword>
<evidence type="ECO:0000313" key="3">
    <source>
        <dbReference type="Proteomes" id="UP000521017"/>
    </source>
</evidence>
<protein>
    <submittedName>
        <fullName evidence="2">Catechol 2,3-dioxygenase-like lactoylglutathione lyase family enzyme</fullName>
    </submittedName>
</protein>
<gene>
    <name evidence="2" type="ORF">HDF25_004350</name>
</gene>
<evidence type="ECO:0000259" key="1">
    <source>
        <dbReference type="PROSITE" id="PS51819"/>
    </source>
</evidence>
<dbReference type="GO" id="GO:0051213">
    <property type="term" value="F:dioxygenase activity"/>
    <property type="evidence" value="ECO:0007669"/>
    <property type="project" value="UniProtKB-KW"/>
</dbReference>
<dbReference type="Gene3D" id="3.10.180.10">
    <property type="entry name" value="2,3-Dihydroxybiphenyl 1,2-Dioxygenase, domain 1"/>
    <property type="match status" value="1"/>
</dbReference>
<name>A0A7X0MM75_9SPHI</name>
<dbReference type="PROSITE" id="PS51819">
    <property type="entry name" value="VOC"/>
    <property type="match status" value="1"/>
</dbReference>
<keyword evidence="2" id="KW-0223">Dioxygenase</keyword>
<feature type="domain" description="VOC" evidence="1">
    <location>
        <begin position="12"/>
        <end position="149"/>
    </location>
</feature>
<dbReference type="SUPFAM" id="SSF54593">
    <property type="entry name" value="Glyoxalase/Bleomycin resistance protein/Dihydroxybiphenyl dioxygenase"/>
    <property type="match status" value="1"/>
</dbReference>